<dbReference type="RefSeq" id="WP_156719141.1">
    <property type="nucleotide sequence ID" value="NZ_CACRUF010000011.1"/>
</dbReference>
<accession>A0A6N2ZIV1</accession>
<dbReference type="AlphaFoldDB" id="A0A6N2ZIV1"/>
<evidence type="ECO:0000313" key="1">
    <source>
        <dbReference type="EMBL" id="VYT79221.1"/>
    </source>
</evidence>
<sequence length="267" mass="31368">MINFNSDRNSLTNDSEKRIFIKLDNEGDNYIVTRKRAFQSNVTLSEENFYKAFNFSYNMSFGKSGAHRNYRSGGTHHRKNGEIFANAFQGKLAEFATYEYLKRKGIDVDEPDISVHGLLQWDAYDLKANNKVINIKSTKYYGNLLLLERADWNHEARYIPNLDKENVIYDFFVLVRIKPDIVKILKENRLYLSNECDYNTLKDLFNFSCFEYNIVGFITNDDLRTIITNNHYIPRGSVLNRFTTIDADNYYIQSDDMIEIEELINLL</sequence>
<organism evidence="1">
    <name type="scientific">Veillonella dispar</name>
    <dbReference type="NCBI Taxonomy" id="39778"/>
    <lineage>
        <taxon>Bacteria</taxon>
        <taxon>Bacillati</taxon>
        <taxon>Bacillota</taxon>
        <taxon>Negativicutes</taxon>
        <taxon>Veillonellales</taxon>
        <taxon>Veillonellaceae</taxon>
        <taxon>Veillonella</taxon>
    </lineage>
</organism>
<gene>
    <name evidence="1" type="ORF">VDLFYP95_00736</name>
</gene>
<protein>
    <submittedName>
        <fullName evidence="1">Uncharacterized protein</fullName>
    </submittedName>
</protein>
<reference evidence="1" key="1">
    <citation type="submission" date="2019-11" db="EMBL/GenBank/DDBJ databases">
        <authorList>
            <person name="Feng L."/>
        </authorList>
    </citation>
    <scope>NUCLEOTIDE SEQUENCE</scope>
    <source>
        <strain evidence="1">VdisparLFYP95</strain>
    </source>
</reference>
<name>A0A6N2ZIV1_9FIRM</name>
<proteinExistence type="predicted"/>
<dbReference type="EMBL" id="CACRUF010000011">
    <property type="protein sequence ID" value="VYT79221.1"/>
    <property type="molecule type" value="Genomic_DNA"/>
</dbReference>